<name>A0ABQ6IBP3_9MICO</name>
<proteinExistence type="predicted"/>
<keyword evidence="2" id="KW-1185">Reference proteome</keyword>
<comment type="caution">
    <text evidence="1">The sequence shown here is derived from an EMBL/GenBank/DDBJ whole genome shotgun (WGS) entry which is preliminary data.</text>
</comment>
<protein>
    <submittedName>
        <fullName evidence="1">Uncharacterized protein</fullName>
    </submittedName>
</protein>
<organism evidence="1 2">
    <name type="scientific">Demequina litorisediminis</name>
    <dbReference type="NCBI Taxonomy" id="1849022"/>
    <lineage>
        <taxon>Bacteria</taxon>
        <taxon>Bacillati</taxon>
        <taxon>Actinomycetota</taxon>
        <taxon>Actinomycetes</taxon>
        <taxon>Micrococcales</taxon>
        <taxon>Demequinaceae</taxon>
        <taxon>Demequina</taxon>
    </lineage>
</organism>
<accession>A0ABQ6IBP3</accession>
<dbReference type="EMBL" id="BSUN01000001">
    <property type="protein sequence ID" value="GMA34154.1"/>
    <property type="molecule type" value="Genomic_DNA"/>
</dbReference>
<reference evidence="2" key="1">
    <citation type="journal article" date="2019" name="Int. J. Syst. Evol. Microbiol.">
        <title>The Global Catalogue of Microorganisms (GCM) 10K type strain sequencing project: providing services to taxonomists for standard genome sequencing and annotation.</title>
        <authorList>
            <consortium name="The Broad Institute Genomics Platform"/>
            <consortium name="The Broad Institute Genome Sequencing Center for Infectious Disease"/>
            <person name="Wu L."/>
            <person name="Ma J."/>
        </authorList>
    </citation>
    <scope>NUCLEOTIDE SEQUENCE [LARGE SCALE GENOMIC DNA]</scope>
    <source>
        <strain evidence="2">NBRC 112299</strain>
    </source>
</reference>
<evidence type="ECO:0000313" key="1">
    <source>
        <dbReference type="EMBL" id="GMA34154.1"/>
    </source>
</evidence>
<dbReference type="Proteomes" id="UP001157125">
    <property type="component" value="Unassembled WGS sequence"/>
</dbReference>
<sequence length="79" mass="8430">MSPLPHDKPETLGHYAGTVLARVLDLSLTRQVAGLRGQMQRAGAGTDEAQAAFAEMIRLEARRREPARHLSPAGVGGRG</sequence>
<evidence type="ECO:0000313" key="2">
    <source>
        <dbReference type="Proteomes" id="UP001157125"/>
    </source>
</evidence>
<gene>
    <name evidence="1" type="ORF">GCM10025876_03580</name>
</gene>